<evidence type="ECO:0000256" key="3">
    <source>
        <dbReference type="ARBA" id="ARBA00022490"/>
    </source>
</evidence>
<dbReference type="InterPro" id="IPR029063">
    <property type="entry name" value="SAM-dependent_MTases_sf"/>
</dbReference>
<keyword evidence="5" id="KW-0808">Transferase</keyword>
<dbReference type="GO" id="GO:0071821">
    <property type="term" value="C:FANCM-MHF complex"/>
    <property type="evidence" value="ECO:0007669"/>
    <property type="project" value="InterPro"/>
</dbReference>
<keyword evidence="9" id="KW-1185">Reference proteome</keyword>
<evidence type="ECO:0000256" key="5">
    <source>
        <dbReference type="ARBA" id="ARBA00022679"/>
    </source>
</evidence>
<dbReference type="AlphaFoldDB" id="A0AAN8EYW8"/>
<feature type="region of interest" description="Disordered" evidence="7">
    <location>
        <begin position="328"/>
        <end position="376"/>
    </location>
</feature>
<evidence type="ECO:0000256" key="7">
    <source>
        <dbReference type="SAM" id="MobiDB-lite"/>
    </source>
</evidence>
<organism evidence="8 9">
    <name type="scientific">Trichostrongylus colubriformis</name>
    <name type="common">Black scour worm</name>
    <dbReference type="NCBI Taxonomy" id="6319"/>
    <lineage>
        <taxon>Eukaryota</taxon>
        <taxon>Metazoa</taxon>
        <taxon>Ecdysozoa</taxon>
        <taxon>Nematoda</taxon>
        <taxon>Chromadorea</taxon>
        <taxon>Rhabditida</taxon>
        <taxon>Rhabditina</taxon>
        <taxon>Rhabditomorpha</taxon>
        <taxon>Strongyloidea</taxon>
        <taxon>Trichostrongylidae</taxon>
        <taxon>Trichostrongylus</taxon>
    </lineage>
</organism>
<keyword evidence="3" id="KW-0963">Cytoplasm</keyword>
<protein>
    <recommendedName>
        <fullName evidence="10">Calmodulin-lysine N-methyltransferase</fullName>
    </recommendedName>
</protein>
<dbReference type="GO" id="GO:0005737">
    <property type="term" value="C:cytoplasm"/>
    <property type="evidence" value="ECO:0007669"/>
    <property type="project" value="UniProtKB-SubCell"/>
</dbReference>
<evidence type="ECO:0000256" key="1">
    <source>
        <dbReference type="ARBA" id="ARBA00004123"/>
    </source>
</evidence>
<evidence type="ECO:0000313" key="9">
    <source>
        <dbReference type="Proteomes" id="UP001331761"/>
    </source>
</evidence>
<comment type="caution">
    <text evidence="8">The sequence shown here is derived from an EMBL/GenBank/DDBJ whole genome shotgun (WGS) entry which is preliminary data.</text>
</comment>
<evidence type="ECO:0000256" key="2">
    <source>
        <dbReference type="ARBA" id="ARBA00004496"/>
    </source>
</evidence>
<gene>
    <name evidence="8" type="ORF">GCK32_003773</name>
</gene>
<evidence type="ECO:0008006" key="10">
    <source>
        <dbReference type="Google" id="ProtNLM"/>
    </source>
</evidence>
<sequence>MKRKAEPDAEEMASSKGPSTSKKLAPDANNDFINETSRRARGNWACLAEKMRRSTRPPRRAKKSDRSLRSTLRLFSMTSSDSEAEDDVYSLCVRDSPFCIDIVLPEDRTSLRHISGFDNTGNVRIWPGGEALAYYLSIRPPLVSGKLVLELGAGLVGLPGFIAAIYATRVRITDGNEHSVASLRDIAKRNPLPNVEIEQLRWGAGAEEKKFDLILAADCELQKSIQVSVLKTADDVCEEIRMQGDNVCFDASVIAHVSTLVWDAVSDDWTSDLLSFSRHAGRDTVDISDAILILRKNRCLLELLSAEIDIDIGEHERPIVKRQRVNNNPAVKRSAKGGAVKSGGSVQSSLVKPVASSKPHSSANVAAEKCKLDDEQETSSGKNIQVNCFNIGIGIEMGG</sequence>
<dbReference type="GO" id="GO:0018025">
    <property type="term" value="F:calmodulin-lysine N-methyltransferase activity"/>
    <property type="evidence" value="ECO:0007669"/>
    <property type="project" value="UniProtKB-EC"/>
</dbReference>
<dbReference type="SUPFAM" id="SSF53335">
    <property type="entry name" value="S-adenosyl-L-methionine-dependent methyltransferases"/>
    <property type="match status" value="1"/>
</dbReference>
<evidence type="ECO:0000256" key="6">
    <source>
        <dbReference type="ARBA" id="ARBA00023242"/>
    </source>
</evidence>
<dbReference type="InterPro" id="IPR029003">
    <property type="entry name" value="CENP-S/Mhf1"/>
</dbReference>
<evidence type="ECO:0000256" key="4">
    <source>
        <dbReference type="ARBA" id="ARBA00022603"/>
    </source>
</evidence>
<feature type="compositionally biased region" description="Low complexity" evidence="7">
    <location>
        <begin position="336"/>
        <end position="349"/>
    </location>
</feature>
<reference evidence="8 9" key="1">
    <citation type="submission" date="2019-10" db="EMBL/GenBank/DDBJ databases">
        <title>Assembly and Annotation for the nematode Trichostrongylus colubriformis.</title>
        <authorList>
            <person name="Martin J."/>
        </authorList>
    </citation>
    <scope>NUCLEOTIDE SEQUENCE [LARGE SCALE GENOMIC DNA]</scope>
    <source>
        <strain evidence="8">G859</strain>
        <tissue evidence="8">Whole worm</tissue>
    </source>
</reference>
<dbReference type="PANTHER" id="PTHR13539">
    <property type="entry name" value="CALMODULIN-LYSINE N-METHYLTRANSFERASE"/>
    <property type="match status" value="1"/>
</dbReference>
<accession>A0AAN8EYW8</accession>
<evidence type="ECO:0000313" key="8">
    <source>
        <dbReference type="EMBL" id="KAK5968812.1"/>
    </source>
</evidence>
<keyword evidence="6" id="KW-0539">Nucleus</keyword>
<dbReference type="GO" id="GO:0032259">
    <property type="term" value="P:methylation"/>
    <property type="evidence" value="ECO:0007669"/>
    <property type="project" value="UniProtKB-KW"/>
</dbReference>
<proteinExistence type="predicted"/>
<dbReference type="Gene3D" id="3.40.50.150">
    <property type="entry name" value="Vaccinia Virus protein VP39"/>
    <property type="match status" value="1"/>
</dbReference>
<dbReference type="EMBL" id="WIXE01020973">
    <property type="protein sequence ID" value="KAK5968812.1"/>
    <property type="molecule type" value="Genomic_DNA"/>
</dbReference>
<comment type="subcellular location">
    <subcellularLocation>
        <location evidence="2">Cytoplasm</location>
    </subcellularLocation>
    <subcellularLocation>
        <location evidence="1">Nucleus</location>
    </subcellularLocation>
</comment>
<feature type="region of interest" description="Disordered" evidence="7">
    <location>
        <begin position="1"/>
        <end position="36"/>
    </location>
</feature>
<dbReference type="InterPro" id="IPR025800">
    <property type="entry name" value="CaM-Lys-N-MeTrfase"/>
</dbReference>
<dbReference type="Pfam" id="PF15630">
    <property type="entry name" value="CENP-S"/>
    <property type="match status" value="1"/>
</dbReference>
<keyword evidence="4" id="KW-0489">Methyltransferase</keyword>
<dbReference type="PANTHER" id="PTHR13539:SF3">
    <property type="entry name" value="CALMODULIN-LYSINE N-METHYLTRANSFERASE"/>
    <property type="match status" value="1"/>
</dbReference>
<dbReference type="Proteomes" id="UP001331761">
    <property type="component" value="Unassembled WGS sequence"/>
</dbReference>
<name>A0AAN8EYW8_TRICO</name>